<dbReference type="AlphaFoldDB" id="H8MSI3"/>
<dbReference type="KEGG" id="ccx:COCOR_03866"/>
<sequence>MDTETDCIQRHPGLPEACGLTAAEASAILAAGVGATGTHSNSDADVNDYVDDPRLPEWKNRCMRNWNACADGLFSGPCTDCLRRCEGQHVWPFNLCRPAKPKR</sequence>
<proteinExistence type="predicted"/>
<accession>H8MSI3</accession>
<dbReference type="HOGENOM" id="CLU_119555_0_0_7"/>
<evidence type="ECO:0000313" key="1">
    <source>
        <dbReference type="EMBL" id="AFE05483.1"/>
    </source>
</evidence>
<dbReference type="EMBL" id="CP003389">
    <property type="protein sequence ID" value="AFE05483.1"/>
    <property type="molecule type" value="Genomic_DNA"/>
</dbReference>
<reference evidence="1 2" key="1">
    <citation type="journal article" date="2012" name="J. Bacteriol.">
        <title>Complete Genome Sequence of the Fruiting Myxobacterium Corallococcus coralloides DSM 2259.</title>
        <authorList>
            <person name="Huntley S."/>
            <person name="Zhang Y."/>
            <person name="Treuner-Lange A."/>
            <person name="Kneip S."/>
            <person name="Sensen C.W."/>
            <person name="Sogaard-Andersen L."/>
        </authorList>
    </citation>
    <scope>NUCLEOTIDE SEQUENCE [LARGE SCALE GENOMIC DNA]</scope>
    <source>
        <strain evidence="2">ATCC 25202 / DSM 2259 / NBRC 100086 / M2</strain>
    </source>
</reference>
<dbReference type="InParanoid" id="H8MSI3"/>
<protein>
    <submittedName>
        <fullName evidence="1">Uncharacterized protein</fullName>
    </submittedName>
</protein>
<keyword evidence="2" id="KW-1185">Reference proteome</keyword>
<evidence type="ECO:0000313" key="2">
    <source>
        <dbReference type="Proteomes" id="UP000007587"/>
    </source>
</evidence>
<gene>
    <name evidence="1" type="ordered locus">COCOR_03866</name>
</gene>
<reference evidence="2" key="2">
    <citation type="submission" date="2012-03" db="EMBL/GenBank/DDBJ databases">
        <title>Genome sequence of the fruiting myxobacterium Corallococcus coralloides DSM 2259.</title>
        <authorList>
            <person name="Huntley S."/>
            <person name="Zhang Y."/>
            <person name="Treuner-Lange A."/>
            <person name="Sensen C.W."/>
            <person name="Sogaard-Andersen L."/>
        </authorList>
    </citation>
    <scope>NUCLEOTIDE SEQUENCE [LARGE SCALE GENOMIC DNA]</scope>
    <source>
        <strain evidence="2">ATCC 25202 / DSM 2259 / NBRC 100086 / M2</strain>
    </source>
</reference>
<dbReference type="Proteomes" id="UP000007587">
    <property type="component" value="Chromosome"/>
</dbReference>
<name>H8MSI3_CORCM</name>
<organism evidence="1 2">
    <name type="scientific">Corallococcus coralloides (strain ATCC 25202 / DSM 2259 / NBRC 100086 / M2)</name>
    <name type="common">Myxococcus coralloides</name>
    <dbReference type="NCBI Taxonomy" id="1144275"/>
    <lineage>
        <taxon>Bacteria</taxon>
        <taxon>Pseudomonadati</taxon>
        <taxon>Myxococcota</taxon>
        <taxon>Myxococcia</taxon>
        <taxon>Myxococcales</taxon>
        <taxon>Cystobacterineae</taxon>
        <taxon>Myxococcaceae</taxon>
        <taxon>Corallococcus</taxon>
    </lineage>
</organism>